<sequence>MKNKPLNFKPLTKEQEANINGGISIAAITSIIGILTSVASTINGIVQSNIRRKGEFRTKDSVTKWEDSPKSSNVYYAW</sequence>
<accession>A0A3P8MFB6</accession>
<dbReference type="Proteomes" id="UP001058569">
    <property type="component" value="Chromosome"/>
</dbReference>
<name>A0A3P8MFB6_9BACT</name>
<feature type="transmembrane region" description="Helical" evidence="1">
    <location>
        <begin position="20"/>
        <end position="46"/>
    </location>
</feature>
<proteinExistence type="predicted"/>
<organism evidence="3 4">
    <name type="scientific">Mycoplasmopsis caviae</name>
    <dbReference type="NCBI Taxonomy" id="55603"/>
    <lineage>
        <taxon>Bacteria</taxon>
        <taxon>Bacillati</taxon>
        <taxon>Mycoplasmatota</taxon>
        <taxon>Mycoplasmoidales</taxon>
        <taxon>Metamycoplasmataceae</taxon>
        <taxon>Mycoplasmopsis</taxon>
    </lineage>
</organism>
<dbReference type="EMBL" id="CP101806">
    <property type="protein sequence ID" value="UUD34920.1"/>
    <property type="molecule type" value="Genomic_DNA"/>
</dbReference>
<keyword evidence="5" id="KW-1185">Reference proteome</keyword>
<reference evidence="3 4" key="1">
    <citation type="submission" date="2018-12" db="EMBL/GenBank/DDBJ databases">
        <authorList>
            <consortium name="Pathogen Informatics"/>
        </authorList>
    </citation>
    <scope>NUCLEOTIDE SEQUENCE [LARGE SCALE GENOMIC DNA]</scope>
    <source>
        <strain evidence="3 4">NCTC10126</strain>
    </source>
</reference>
<keyword evidence="1" id="KW-1133">Transmembrane helix</keyword>
<dbReference type="Proteomes" id="UP000280036">
    <property type="component" value="Unassembled WGS sequence"/>
</dbReference>
<dbReference type="RefSeq" id="WP_126118456.1">
    <property type="nucleotide sequence ID" value="NZ_CP101806.1"/>
</dbReference>
<evidence type="ECO:0000313" key="5">
    <source>
        <dbReference type="Proteomes" id="UP001058569"/>
    </source>
</evidence>
<evidence type="ECO:0000313" key="2">
    <source>
        <dbReference type="EMBL" id="UUD34920.1"/>
    </source>
</evidence>
<dbReference type="AlphaFoldDB" id="A0A3P8MFB6"/>
<evidence type="ECO:0000313" key="3">
    <source>
        <dbReference type="EMBL" id="VDR42253.1"/>
    </source>
</evidence>
<keyword evidence="1" id="KW-0472">Membrane</keyword>
<reference evidence="2" key="2">
    <citation type="submission" date="2022-07" db="EMBL/GenBank/DDBJ databases">
        <title>Complete genome of Mycoplasma caviae type strain G122.</title>
        <authorList>
            <person name="Spergser J."/>
        </authorList>
    </citation>
    <scope>NUCLEOTIDE SEQUENCE</scope>
    <source>
        <strain evidence="2">G122</strain>
    </source>
</reference>
<dbReference type="EMBL" id="UZVY01000001">
    <property type="protein sequence ID" value="VDR42253.1"/>
    <property type="molecule type" value="Genomic_DNA"/>
</dbReference>
<evidence type="ECO:0000313" key="4">
    <source>
        <dbReference type="Proteomes" id="UP000280036"/>
    </source>
</evidence>
<gene>
    <name evidence="3" type="ORF">NCTC10126_00760</name>
    <name evidence="2" type="ORF">NPA07_03860</name>
</gene>
<protein>
    <submittedName>
        <fullName evidence="3">Uncharacterized protein</fullName>
    </submittedName>
</protein>
<keyword evidence="1" id="KW-0812">Transmembrane</keyword>
<evidence type="ECO:0000256" key="1">
    <source>
        <dbReference type="SAM" id="Phobius"/>
    </source>
</evidence>